<organism evidence="1 2">
    <name type="scientific">Chiloscyllium punctatum</name>
    <name type="common">Brownbanded bambooshark</name>
    <name type="synonym">Hemiscyllium punctatum</name>
    <dbReference type="NCBI Taxonomy" id="137246"/>
    <lineage>
        <taxon>Eukaryota</taxon>
        <taxon>Metazoa</taxon>
        <taxon>Chordata</taxon>
        <taxon>Craniata</taxon>
        <taxon>Vertebrata</taxon>
        <taxon>Chondrichthyes</taxon>
        <taxon>Elasmobranchii</taxon>
        <taxon>Galeomorphii</taxon>
        <taxon>Galeoidea</taxon>
        <taxon>Orectolobiformes</taxon>
        <taxon>Hemiscylliidae</taxon>
        <taxon>Chiloscyllium</taxon>
    </lineage>
</organism>
<comment type="caution">
    <text evidence="1">The sequence shown here is derived from an EMBL/GenBank/DDBJ whole genome shotgun (WGS) entry which is preliminary data.</text>
</comment>
<name>A0A401RMX6_CHIPU</name>
<gene>
    <name evidence="1" type="ORF">chiPu_0018401</name>
</gene>
<evidence type="ECO:0000313" key="1">
    <source>
        <dbReference type="EMBL" id="GCC19513.1"/>
    </source>
</evidence>
<evidence type="ECO:0000313" key="2">
    <source>
        <dbReference type="Proteomes" id="UP000287033"/>
    </source>
</evidence>
<protein>
    <submittedName>
        <fullName evidence="1">Uncharacterized protein</fullName>
    </submittedName>
</protein>
<accession>A0A401RMX6</accession>
<dbReference type="AlphaFoldDB" id="A0A401RMX6"/>
<keyword evidence="2" id="KW-1185">Reference proteome</keyword>
<proteinExistence type="predicted"/>
<dbReference type="Proteomes" id="UP000287033">
    <property type="component" value="Unassembled WGS sequence"/>
</dbReference>
<dbReference type="EMBL" id="BEZZ01001563">
    <property type="protein sequence ID" value="GCC19513.1"/>
    <property type="molecule type" value="Genomic_DNA"/>
</dbReference>
<reference evidence="1 2" key="1">
    <citation type="journal article" date="2018" name="Nat. Ecol. Evol.">
        <title>Shark genomes provide insights into elasmobranch evolution and the origin of vertebrates.</title>
        <authorList>
            <person name="Hara Y"/>
            <person name="Yamaguchi K"/>
            <person name="Onimaru K"/>
            <person name="Kadota M"/>
            <person name="Koyanagi M"/>
            <person name="Keeley SD"/>
            <person name="Tatsumi K"/>
            <person name="Tanaka K"/>
            <person name="Motone F"/>
            <person name="Kageyama Y"/>
            <person name="Nozu R"/>
            <person name="Adachi N"/>
            <person name="Nishimura O"/>
            <person name="Nakagawa R"/>
            <person name="Tanegashima C"/>
            <person name="Kiyatake I"/>
            <person name="Matsumoto R"/>
            <person name="Murakumo K"/>
            <person name="Nishida K"/>
            <person name="Terakita A"/>
            <person name="Kuratani S"/>
            <person name="Sato K"/>
            <person name="Hyodo S Kuraku.S."/>
        </authorList>
    </citation>
    <scope>NUCLEOTIDE SEQUENCE [LARGE SCALE GENOMIC DNA]</scope>
</reference>
<sequence>MPSFPEIHDNFYRHGIAFNASDAICIPTRDKPDKIDAFYNAYLDVLPGVQTLCLFCTSERDPRLTCLRHAEAMDLGGCMFGTMCSMPEDLVSAPAFDAFTLRDLSVCGYYEPTNAAVIPLYLCFPPAPTTPSPTTTPEILPCPSLGPGPVGGRVLWDEGEALYDNVRHEVLPVLVNISGIQLPDYCTAQVHNLYAVMGKEVIERAIDAMGATHYWTDIHNTHTQRHRLDIVNDALTGLNMGTSVVNSLDIQGLNEKIEQLKGVMRDLLQRSLTNQADQAFLGLEGAFIQLDSIAVLETHAHTINRLIDWKRKHGPYH</sequence>